<organism evidence="1 2">
    <name type="scientific">Longimicrobium terrae</name>
    <dbReference type="NCBI Taxonomy" id="1639882"/>
    <lineage>
        <taxon>Bacteria</taxon>
        <taxon>Pseudomonadati</taxon>
        <taxon>Gemmatimonadota</taxon>
        <taxon>Longimicrobiia</taxon>
        <taxon>Longimicrobiales</taxon>
        <taxon>Longimicrobiaceae</taxon>
        <taxon>Longimicrobium</taxon>
    </lineage>
</organism>
<accession>A0A841H6U4</accession>
<dbReference type="RefSeq" id="WP_170035545.1">
    <property type="nucleotide sequence ID" value="NZ_JABDTL010000001.1"/>
</dbReference>
<protein>
    <submittedName>
        <fullName evidence="1">Uncharacterized protein</fullName>
    </submittedName>
</protein>
<gene>
    <name evidence="1" type="ORF">HNQ61_005369</name>
</gene>
<sequence length="47" mass="5076">MSETTPPRQPYVKPKLSVFGDMAALTLTVAINKNKNDSINGGNNLKT</sequence>
<keyword evidence="2" id="KW-1185">Reference proteome</keyword>
<dbReference type="Proteomes" id="UP000582837">
    <property type="component" value="Unassembled WGS sequence"/>
</dbReference>
<evidence type="ECO:0000313" key="1">
    <source>
        <dbReference type="EMBL" id="MBB6073698.1"/>
    </source>
</evidence>
<dbReference type="AlphaFoldDB" id="A0A841H6U4"/>
<dbReference type="EMBL" id="JACHIA010000028">
    <property type="protein sequence ID" value="MBB6073698.1"/>
    <property type="molecule type" value="Genomic_DNA"/>
</dbReference>
<name>A0A841H6U4_9BACT</name>
<comment type="caution">
    <text evidence="1">The sequence shown here is derived from an EMBL/GenBank/DDBJ whole genome shotgun (WGS) entry which is preliminary data.</text>
</comment>
<evidence type="ECO:0000313" key="2">
    <source>
        <dbReference type="Proteomes" id="UP000582837"/>
    </source>
</evidence>
<proteinExistence type="predicted"/>
<reference evidence="1 2" key="1">
    <citation type="submission" date="2020-08" db="EMBL/GenBank/DDBJ databases">
        <title>Genomic Encyclopedia of Type Strains, Phase IV (KMG-IV): sequencing the most valuable type-strain genomes for metagenomic binning, comparative biology and taxonomic classification.</title>
        <authorList>
            <person name="Goeker M."/>
        </authorList>
    </citation>
    <scope>NUCLEOTIDE SEQUENCE [LARGE SCALE GENOMIC DNA]</scope>
    <source>
        <strain evidence="1 2">DSM 29007</strain>
    </source>
</reference>